<proteinExistence type="predicted"/>
<reference evidence="2" key="1">
    <citation type="journal article" date="2021" name="IMA Fungus">
        <title>Genomic characterization of three marine fungi, including Emericellopsis atlantica sp. nov. with signatures of a generalist lifestyle and marine biomass degradation.</title>
        <authorList>
            <person name="Hagestad O.C."/>
            <person name="Hou L."/>
            <person name="Andersen J.H."/>
            <person name="Hansen E.H."/>
            <person name="Altermark B."/>
            <person name="Li C."/>
            <person name="Kuhnert E."/>
            <person name="Cox R.J."/>
            <person name="Crous P.W."/>
            <person name="Spatafora J.W."/>
            <person name="Lail K."/>
            <person name="Amirebrahimi M."/>
            <person name="Lipzen A."/>
            <person name="Pangilinan J."/>
            <person name="Andreopoulos W."/>
            <person name="Hayes R.D."/>
            <person name="Ng V."/>
            <person name="Grigoriev I.V."/>
            <person name="Jackson S.A."/>
            <person name="Sutton T.D.S."/>
            <person name="Dobson A.D.W."/>
            <person name="Rama T."/>
        </authorList>
    </citation>
    <scope>NUCLEOTIDE SEQUENCE</scope>
    <source>
        <strain evidence="2">TRa018bII</strain>
    </source>
</reference>
<organism evidence="2 3">
    <name type="scientific">Amylocarpus encephaloides</name>
    <dbReference type="NCBI Taxonomy" id="45428"/>
    <lineage>
        <taxon>Eukaryota</taxon>
        <taxon>Fungi</taxon>
        <taxon>Dikarya</taxon>
        <taxon>Ascomycota</taxon>
        <taxon>Pezizomycotina</taxon>
        <taxon>Leotiomycetes</taxon>
        <taxon>Helotiales</taxon>
        <taxon>Helotiales incertae sedis</taxon>
        <taxon>Amylocarpus</taxon>
    </lineage>
</organism>
<dbReference type="EMBL" id="MU251707">
    <property type="protein sequence ID" value="KAG9230042.1"/>
    <property type="molecule type" value="Genomic_DNA"/>
</dbReference>
<name>A0A9P7YB88_9HELO</name>
<dbReference type="AlphaFoldDB" id="A0A9P7YB88"/>
<evidence type="ECO:0000313" key="3">
    <source>
        <dbReference type="Proteomes" id="UP000824998"/>
    </source>
</evidence>
<comment type="caution">
    <text evidence="2">The sequence shown here is derived from an EMBL/GenBank/DDBJ whole genome shotgun (WGS) entry which is preliminary data.</text>
</comment>
<protein>
    <submittedName>
        <fullName evidence="2">Uncharacterized protein</fullName>
    </submittedName>
</protein>
<gene>
    <name evidence="2" type="ORF">BJ875DRAFT_169574</name>
</gene>
<evidence type="ECO:0000256" key="1">
    <source>
        <dbReference type="SAM" id="Phobius"/>
    </source>
</evidence>
<keyword evidence="1" id="KW-0812">Transmembrane</keyword>
<feature type="transmembrane region" description="Helical" evidence="1">
    <location>
        <begin position="82"/>
        <end position="101"/>
    </location>
</feature>
<dbReference type="Proteomes" id="UP000824998">
    <property type="component" value="Unassembled WGS sequence"/>
</dbReference>
<keyword evidence="1" id="KW-1133">Transmembrane helix</keyword>
<sequence>MISPLVFGEGKGGAAVFGFRITRSTGFSYSSSHRKFSGDQEGGLEELLPGFSFWRREEDLLTQTMKEVSSCGPFLWSFLPGYYPLDAGLVVVAILCIYAFLDFRRGGSERRERNGVYGSDGNGIGVCMSVCLSVCMFANSGRLGWNEAVDLGMTRLAMERWNLRDIGGYIRVGNVILRQDAEFTPRRFWTSVDE</sequence>
<accession>A0A9P7YB88</accession>
<evidence type="ECO:0000313" key="2">
    <source>
        <dbReference type="EMBL" id="KAG9230042.1"/>
    </source>
</evidence>
<keyword evidence="3" id="KW-1185">Reference proteome</keyword>
<keyword evidence="1" id="KW-0472">Membrane</keyword>